<sequence length="193" mass="21681">MDTATAAQTTGRTVATIRNWCRTGVVAATKTAGRWDIDATSLRTRVLIEQRRHFARRTHTPTWRITHTCGHDTWLRWHALPGATTRPCFTCSHKADTIQRMARENTTRQHLAQRYGHGRPATARQLDYLRSLARRAADSHRLPPNYPADDAHLLTSAGASHWIDTLKPLATPGRRSIRCECPSGRYGGVCTCC</sequence>
<reference evidence="1 2" key="1">
    <citation type="submission" date="2016-10" db="EMBL/GenBank/DDBJ databases">
        <authorList>
            <person name="de Groot N.N."/>
        </authorList>
    </citation>
    <scope>NUCLEOTIDE SEQUENCE [LARGE SCALE GENOMIC DNA]</scope>
    <source>
        <strain evidence="1 2">CGMCC 4.5739</strain>
    </source>
</reference>
<dbReference type="OrthoDB" id="4222258at2"/>
<dbReference type="RefSeq" id="WP_093839969.1">
    <property type="nucleotide sequence ID" value="NZ_FOLM01000010.1"/>
</dbReference>
<dbReference type="EMBL" id="FOLM01000010">
    <property type="protein sequence ID" value="SFD14617.1"/>
    <property type="molecule type" value="Genomic_DNA"/>
</dbReference>
<evidence type="ECO:0000313" key="2">
    <source>
        <dbReference type="Proteomes" id="UP000199207"/>
    </source>
</evidence>
<gene>
    <name evidence="1" type="ORF">SAMN05421773_110130</name>
</gene>
<proteinExistence type="predicted"/>
<accession>A0A1I1PY35</accession>
<dbReference type="Proteomes" id="UP000199207">
    <property type="component" value="Unassembled WGS sequence"/>
</dbReference>
<evidence type="ECO:0000313" key="1">
    <source>
        <dbReference type="EMBL" id="SFD14617.1"/>
    </source>
</evidence>
<dbReference type="AlphaFoldDB" id="A0A1I1PY35"/>
<protein>
    <submittedName>
        <fullName evidence="1">Uncharacterized protein</fullName>
    </submittedName>
</protein>
<keyword evidence="2" id="KW-1185">Reference proteome</keyword>
<dbReference type="STRING" id="910347.SAMN05421773_110130"/>
<organism evidence="1 2">
    <name type="scientific">Streptomyces aidingensis</name>
    <dbReference type="NCBI Taxonomy" id="910347"/>
    <lineage>
        <taxon>Bacteria</taxon>
        <taxon>Bacillati</taxon>
        <taxon>Actinomycetota</taxon>
        <taxon>Actinomycetes</taxon>
        <taxon>Kitasatosporales</taxon>
        <taxon>Streptomycetaceae</taxon>
        <taxon>Streptomyces</taxon>
    </lineage>
</organism>
<name>A0A1I1PY35_9ACTN</name>